<dbReference type="Proteomes" id="UP001300502">
    <property type="component" value="Unassembled WGS sequence"/>
</dbReference>
<gene>
    <name evidence="2" type="ORF">GAYE_SCF53G6146</name>
</gene>
<feature type="transmembrane region" description="Helical" evidence="1">
    <location>
        <begin position="45"/>
        <end position="65"/>
    </location>
</feature>
<proteinExistence type="predicted"/>
<dbReference type="EMBL" id="JANCYU010000061">
    <property type="protein sequence ID" value="KAK4528211.1"/>
    <property type="molecule type" value="Genomic_DNA"/>
</dbReference>
<organism evidence="2 3">
    <name type="scientific">Galdieria yellowstonensis</name>
    <dbReference type="NCBI Taxonomy" id="3028027"/>
    <lineage>
        <taxon>Eukaryota</taxon>
        <taxon>Rhodophyta</taxon>
        <taxon>Bangiophyceae</taxon>
        <taxon>Galdieriales</taxon>
        <taxon>Galdieriaceae</taxon>
        <taxon>Galdieria</taxon>
    </lineage>
</organism>
<comment type="caution">
    <text evidence="2">The sequence shown here is derived from an EMBL/GenBank/DDBJ whole genome shotgun (WGS) entry which is preliminary data.</text>
</comment>
<accession>A0AAV9IM48</accession>
<protein>
    <submittedName>
        <fullName evidence="2">Uncharacterized protein</fullName>
    </submittedName>
</protein>
<keyword evidence="3" id="KW-1185">Reference proteome</keyword>
<reference evidence="2 3" key="1">
    <citation type="submission" date="2022-07" db="EMBL/GenBank/DDBJ databases">
        <title>Genome-wide signatures of adaptation to extreme environments.</title>
        <authorList>
            <person name="Cho C.H."/>
            <person name="Yoon H.S."/>
        </authorList>
    </citation>
    <scope>NUCLEOTIDE SEQUENCE [LARGE SCALE GENOMIC DNA]</scope>
    <source>
        <strain evidence="2 3">108.79 E11</strain>
    </source>
</reference>
<dbReference type="AlphaFoldDB" id="A0AAV9IM48"/>
<sequence>MGLFSRLFVKPSRVPQRVVEFQKRKAEGYFTYNAGKYDRYINTPIYLFVSFTGLYAFIDGCLWAAGKKESQS</sequence>
<evidence type="ECO:0000313" key="3">
    <source>
        <dbReference type="Proteomes" id="UP001300502"/>
    </source>
</evidence>
<keyword evidence="1" id="KW-1133">Transmembrane helix</keyword>
<evidence type="ECO:0000313" key="2">
    <source>
        <dbReference type="EMBL" id="KAK4528211.1"/>
    </source>
</evidence>
<name>A0AAV9IM48_9RHOD</name>
<keyword evidence="1" id="KW-0472">Membrane</keyword>
<evidence type="ECO:0000256" key="1">
    <source>
        <dbReference type="SAM" id="Phobius"/>
    </source>
</evidence>
<keyword evidence="1" id="KW-0812">Transmembrane</keyword>